<keyword evidence="2" id="KW-1185">Reference proteome</keyword>
<evidence type="ECO:0000313" key="1">
    <source>
        <dbReference type="EMBL" id="BAO43898.1"/>
    </source>
</evidence>
<dbReference type="EMBL" id="AP012273">
    <property type="protein sequence ID" value="BAO43898.1"/>
    <property type="molecule type" value="Genomic_DNA"/>
</dbReference>
<reference evidence="1 2" key="1">
    <citation type="journal article" date="2014" name="PLoS ONE">
        <title>Physiological and genomic features of a novel sulfur-oxidizing gammaproteobacterium belonging to a previously uncultivated symbiotic lineage isolated from a hydrothermal vent.</title>
        <authorList>
            <person name="Nunoura T."/>
            <person name="Takaki Y."/>
            <person name="Kazama H."/>
            <person name="Kakuta J."/>
            <person name="Shimamura S."/>
            <person name="Makita H."/>
            <person name="Hirai M."/>
            <person name="Miyazaki M."/>
            <person name="Takai K."/>
        </authorList>
    </citation>
    <scope>NUCLEOTIDE SEQUENCE [LARGE SCALE GENOMIC DNA]</scope>
    <source>
        <strain evidence="1 2">Hiromi1</strain>
    </source>
</reference>
<dbReference type="Proteomes" id="UP000031631">
    <property type="component" value="Chromosome"/>
</dbReference>
<evidence type="ECO:0000313" key="2">
    <source>
        <dbReference type="Proteomes" id="UP000031631"/>
    </source>
</evidence>
<protein>
    <submittedName>
        <fullName evidence="1">Uncharacterized protein</fullName>
    </submittedName>
</protein>
<gene>
    <name evidence="1" type="ORF">TBH_C0968</name>
</gene>
<proteinExistence type="predicted"/>
<dbReference type="KEGG" id="tbn:TBH_C0968"/>
<dbReference type="RefSeq" id="WP_041066116.1">
    <property type="nucleotide sequence ID" value="NZ_AP012273.1"/>
</dbReference>
<accession>A0A7U6JHP2</accession>
<name>A0A7U6JHP2_9GAMM</name>
<organism evidence="1 2">
    <name type="scientific">Thiolapillus brandeum</name>
    <dbReference type="NCBI Taxonomy" id="1076588"/>
    <lineage>
        <taxon>Bacteria</taxon>
        <taxon>Pseudomonadati</taxon>
        <taxon>Pseudomonadota</taxon>
        <taxon>Gammaproteobacteria</taxon>
        <taxon>Chromatiales</taxon>
        <taxon>Sedimenticolaceae</taxon>
        <taxon>Thiolapillus</taxon>
    </lineage>
</organism>
<sequence>MSSTYISFHDAERIEADKPVFLHPDCWTTRITAYDEKGESIELTLFSKEPLEIEQEPTVKQILEAINA</sequence>
<dbReference type="AlphaFoldDB" id="A0A7U6JHP2"/>